<protein>
    <submittedName>
        <fullName evidence="2">Uncharacterized protein</fullName>
    </submittedName>
</protein>
<organism evidence="2 3">
    <name type="scientific">Paramecium tetraurelia</name>
    <dbReference type="NCBI Taxonomy" id="5888"/>
    <lineage>
        <taxon>Eukaryota</taxon>
        <taxon>Sar</taxon>
        <taxon>Alveolata</taxon>
        <taxon>Ciliophora</taxon>
        <taxon>Intramacronucleata</taxon>
        <taxon>Oligohymenophorea</taxon>
        <taxon>Peniculida</taxon>
        <taxon>Parameciidae</taxon>
        <taxon>Paramecium</taxon>
    </lineage>
</organism>
<dbReference type="Proteomes" id="UP000000600">
    <property type="component" value="Unassembled WGS sequence"/>
</dbReference>
<dbReference type="AlphaFoldDB" id="A0EFT2"/>
<feature type="region of interest" description="Disordered" evidence="1">
    <location>
        <begin position="1"/>
        <end position="20"/>
    </location>
</feature>
<keyword evidence="3" id="KW-1185">Reference proteome</keyword>
<name>A0EFT2_PARTE</name>
<gene>
    <name evidence="2" type="ORF">GSPATT00026496001</name>
</gene>
<feature type="compositionally biased region" description="Polar residues" evidence="1">
    <location>
        <begin position="1"/>
        <end position="17"/>
    </location>
</feature>
<proteinExistence type="predicted"/>
<accession>A0EFT2</accession>
<dbReference type="OMA" id="NGENMRI"/>
<reference evidence="2 3" key="1">
    <citation type="journal article" date="2006" name="Nature">
        <title>Global trends of whole-genome duplications revealed by the ciliate Paramecium tetraurelia.</title>
        <authorList>
            <consortium name="Genoscope"/>
            <person name="Aury J.-M."/>
            <person name="Jaillon O."/>
            <person name="Duret L."/>
            <person name="Noel B."/>
            <person name="Jubin C."/>
            <person name="Porcel B.M."/>
            <person name="Segurens B."/>
            <person name="Daubin V."/>
            <person name="Anthouard V."/>
            <person name="Aiach N."/>
            <person name="Arnaiz O."/>
            <person name="Billaut A."/>
            <person name="Beisson J."/>
            <person name="Blanc I."/>
            <person name="Bouhouche K."/>
            <person name="Camara F."/>
            <person name="Duharcourt S."/>
            <person name="Guigo R."/>
            <person name="Gogendeau D."/>
            <person name="Katinka M."/>
            <person name="Keller A.-M."/>
            <person name="Kissmehl R."/>
            <person name="Klotz C."/>
            <person name="Koll F."/>
            <person name="Le Moue A."/>
            <person name="Lepere C."/>
            <person name="Malinsky S."/>
            <person name="Nowacki M."/>
            <person name="Nowak J.K."/>
            <person name="Plattner H."/>
            <person name="Poulain J."/>
            <person name="Ruiz F."/>
            <person name="Serrano V."/>
            <person name="Zagulski M."/>
            <person name="Dessen P."/>
            <person name="Betermier M."/>
            <person name="Weissenbach J."/>
            <person name="Scarpelli C."/>
            <person name="Schachter V."/>
            <person name="Sperling L."/>
            <person name="Meyer E."/>
            <person name="Cohen J."/>
            <person name="Wincker P."/>
        </authorList>
    </citation>
    <scope>NUCLEOTIDE SEQUENCE [LARGE SCALE GENOMIC DNA]</scope>
    <source>
        <strain evidence="2 3">Stock d4-2</strain>
    </source>
</reference>
<dbReference type="HOGENOM" id="CLU_832760_0_0_1"/>
<evidence type="ECO:0000313" key="3">
    <source>
        <dbReference type="Proteomes" id="UP000000600"/>
    </source>
</evidence>
<evidence type="ECO:0000256" key="1">
    <source>
        <dbReference type="SAM" id="MobiDB-lite"/>
    </source>
</evidence>
<dbReference type="KEGG" id="ptm:GSPATT00026496001"/>
<dbReference type="RefSeq" id="XP_001461546.1">
    <property type="nucleotide sequence ID" value="XM_001461509.1"/>
</dbReference>
<sequence>MSNRITKTKCPQPNNQGKTDKDLMKYHILQKINKPLVPEQQIIIKTQPDEELEPEDFKQEIEFKYKDCQINHTFIFPKEDYESSSDNSLQSLKDTTIYNLNCNNIERLTDATSPYFMKALNEKLLKLAESIDDDPTQQNTIQKFNTANPKQTKFLFSSINSQSKSHCQNQSSTSISRLIDHYMINLNTMSQNGNQNRDSVTHKTQKNLYFRATPTISSEKKKQSKKILQILKFTQQRKINNSTNNDSNTFNKRTTQINSYSFNNTQNIFLNGKRNGENMRIKTEQDDFEGSLQKFQIIPKSRSKVREHVTKFKKLESSQECKILNYTMDNHLLEQLGVGRNAKSQNRSYKV</sequence>
<dbReference type="EMBL" id="CT868676">
    <property type="protein sequence ID" value="CAK94173.1"/>
    <property type="molecule type" value="Genomic_DNA"/>
</dbReference>
<dbReference type="GeneID" id="5047331"/>
<dbReference type="OrthoDB" id="303522at2759"/>
<dbReference type="InParanoid" id="A0EFT2"/>
<evidence type="ECO:0000313" key="2">
    <source>
        <dbReference type="EMBL" id="CAK94173.1"/>
    </source>
</evidence>